<evidence type="ECO:0000256" key="4">
    <source>
        <dbReference type="ARBA" id="ARBA00022833"/>
    </source>
</evidence>
<evidence type="ECO:0000256" key="3">
    <source>
        <dbReference type="ARBA" id="ARBA00022723"/>
    </source>
</evidence>
<dbReference type="GO" id="GO:0046872">
    <property type="term" value="F:metal ion binding"/>
    <property type="evidence" value="ECO:0007669"/>
    <property type="project" value="UniProtKB-KW"/>
</dbReference>
<feature type="domain" description="Cas12f1-like TNB" evidence="8">
    <location>
        <begin position="289"/>
        <end position="358"/>
    </location>
</feature>
<dbReference type="GO" id="GO:0032196">
    <property type="term" value="P:transposition"/>
    <property type="evidence" value="ECO:0007669"/>
    <property type="project" value="UniProtKB-KW"/>
</dbReference>
<keyword evidence="11" id="KW-1185">Reference proteome</keyword>
<keyword evidence="6" id="KW-0233">DNA recombination</keyword>
<keyword evidence="4" id="KW-0862">Zinc</keyword>
<dbReference type="InterPro" id="IPR021027">
    <property type="entry name" value="Transposase_put_HTH"/>
</dbReference>
<evidence type="ECO:0000256" key="2">
    <source>
        <dbReference type="ARBA" id="ARBA00022578"/>
    </source>
</evidence>
<sequence length="369" mass="43015">MNRAIKYRIYPTNEQKIMFARTFGCCRKVWNLMLADKIAYYQEHQKTLQTTPAQYKKEYPFLKEVDSLALANVQMNLQTAYKNFFRGKKIGFPKYKSAKHSRKSYTTNNQKGTVAILDKTIKLPKIGIVKAKIHRQPNKDWMIKSATVSQERDGVYYISILFEYEVKELYAPVTSMSTLGLDYKSDGLYVDSEGNDCNMPHYYRLSQDKLAKSQRKLRHKTIGSNNYCKQQKKIAKIHRHVANQRKDFLHKKSTEIANQYTCVCVENLNMRSMANKSFGNGKATLDNGYGMFINFLEYKLKDRGGYLIKVDKWFPSSQLCHWCGYRSPNLKDLRIRRWDCPYCGHTGIDRDWNAAINIKVEGLRSLESA</sequence>
<evidence type="ECO:0000256" key="6">
    <source>
        <dbReference type="ARBA" id="ARBA00023172"/>
    </source>
</evidence>
<feature type="domain" description="Transposase putative helix-turn-helix" evidence="9">
    <location>
        <begin position="1"/>
        <end position="46"/>
    </location>
</feature>
<evidence type="ECO:0000313" key="10">
    <source>
        <dbReference type="EMBL" id="SJZ85271.1"/>
    </source>
</evidence>
<keyword evidence="2" id="KW-0815">Transposition</keyword>
<reference evidence="10 11" key="1">
    <citation type="submission" date="2017-02" db="EMBL/GenBank/DDBJ databases">
        <authorList>
            <person name="Peterson S.W."/>
        </authorList>
    </citation>
    <scope>NUCLEOTIDE SEQUENCE [LARGE SCALE GENOMIC DNA]</scope>
    <source>
        <strain evidence="10 11">ATCC 17233</strain>
    </source>
</reference>
<evidence type="ECO:0000256" key="1">
    <source>
        <dbReference type="ARBA" id="ARBA00008761"/>
    </source>
</evidence>
<gene>
    <name evidence="10" type="ORF">SAMN02745110_01807</name>
</gene>
<evidence type="ECO:0000259" key="7">
    <source>
        <dbReference type="Pfam" id="PF01385"/>
    </source>
</evidence>
<accession>A0A1T4P1E4</accession>
<dbReference type="Pfam" id="PF07282">
    <property type="entry name" value="Cas12f1-like_TNB"/>
    <property type="match status" value="1"/>
</dbReference>
<dbReference type="GO" id="GO:0003677">
    <property type="term" value="F:DNA binding"/>
    <property type="evidence" value="ECO:0007669"/>
    <property type="project" value="UniProtKB-KW"/>
</dbReference>
<dbReference type="OrthoDB" id="1551477at2"/>
<evidence type="ECO:0000256" key="5">
    <source>
        <dbReference type="ARBA" id="ARBA00023125"/>
    </source>
</evidence>
<dbReference type="NCBIfam" id="NF040570">
    <property type="entry name" value="guided_TnpB"/>
    <property type="match status" value="1"/>
</dbReference>
<dbReference type="RefSeq" id="WP_078787628.1">
    <property type="nucleotide sequence ID" value="NZ_FMTO01000009.1"/>
</dbReference>
<dbReference type="EMBL" id="FUXA01000010">
    <property type="protein sequence ID" value="SJZ85271.1"/>
    <property type="molecule type" value="Genomic_DNA"/>
</dbReference>
<evidence type="ECO:0000259" key="9">
    <source>
        <dbReference type="Pfam" id="PF12323"/>
    </source>
</evidence>
<proteinExistence type="inferred from homology"/>
<keyword evidence="5" id="KW-0238">DNA-binding</keyword>
<dbReference type="InterPro" id="IPR001959">
    <property type="entry name" value="Transposase"/>
</dbReference>
<organism evidence="10 11">
    <name type="scientific">Eubacterium ruminantium</name>
    <dbReference type="NCBI Taxonomy" id="42322"/>
    <lineage>
        <taxon>Bacteria</taxon>
        <taxon>Bacillati</taxon>
        <taxon>Bacillota</taxon>
        <taxon>Clostridia</taxon>
        <taxon>Eubacteriales</taxon>
        <taxon>Eubacteriaceae</taxon>
        <taxon>Eubacterium</taxon>
    </lineage>
</organism>
<dbReference type="Pfam" id="PF01385">
    <property type="entry name" value="OrfB_IS605"/>
    <property type="match status" value="1"/>
</dbReference>
<dbReference type="InterPro" id="IPR010095">
    <property type="entry name" value="Cas12f1-like_TNB"/>
</dbReference>
<evidence type="ECO:0000259" key="8">
    <source>
        <dbReference type="Pfam" id="PF07282"/>
    </source>
</evidence>
<dbReference type="AlphaFoldDB" id="A0A1T4P1E4"/>
<dbReference type="GO" id="GO:0006310">
    <property type="term" value="P:DNA recombination"/>
    <property type="evidence" value="ECO:0007669"/>
    <property type="project" value="UniProtKB-KW"/>
</dbReference>
<name>A0A1T4P1E4_9FIRM</name>
<feature type="domain" description="Probable transposase IS891/IS1136/IS1341" evidence="7">
    <location>
        <begin position="163"/>
        <end position="275"/>
    </location>
</feature>
<keyword evidence="3" id="KW-0479">Metal-binding</keyword>
<dbReference type="Proteomes" id="UP000189857">
    <property type="component" value="Unassembled WGS sequence"/>
</dbReference>
<protein>
    <submittedName>
        <fullName evidence="10">Putative transposase</fullName>
    </submittedName>
</protein>
<comment type="similarity">
    <text evidence="1">In the C-terminal section; belongs to the transposase 35 family.</text>
</comment>
<evidence type="ECO:0000313" key="11">
    <source>
        <dbReference type="Proteomes" id="UP000189857"/>
    </source>
</evidence>
<dbReference type="Pfam" id="PF12323">
    <property type="entry name" value="HTH_OrfB_IS605"/>
    <property type="match status" value="1"/>
</dbReference>